<name>A0A3L9DMY1_9STRE</name>
<comment type="caution">
    <text evidence="2">The sequence shown here is derived from an EMBL/GenBank/DDBJ whole genome shotgun (WGS) entry which is preliminary data.</text>
</comment>
<feature type="signal peptide" evidence="1">
    <location>
        <begin position="1"/>
        <end position="22"/>
    </location>
</feature>
<dbReference type="PROSITE" id="PS51257">
    <property type="entry name" value="PROKAR_LIPOPROTEIN"/>
    <property type="match status" value="1"/>
</dbReference>
<keyword evidence="3" id="KW-1185">Reference proteome</keyword>
<dbReference type="AlphaFoldDB" id="A0A3L9DMY1"/>
<evidence type="ECO:0008006" key="4">
    <source>
        <dbReference type="Google" id="ProtNLM"/>
    </source>
</evidence>
<dbReference type="EMBL" id="RCVM01000012">
    <property type="protein sequence ID" value="RLY02796.1"/>
    <property type="molecule type" value="Genomic_DNA"/>
</dbReference>
<sequence>MKKLGILSLVVCVTLLFSACQKGNKLNQGNIERDTEKVVEAKTESSQTTVSTSSEIRQEAQTTIAETSEVAAIESNRKWENAYAWSLEQIGSDQTEGHATHYAFYDIDNGSMELITGHAGSDGQMFLASIYYLKSGVSTYLAESYVRSAGGGRAAAIIFTDGIVSQYFWHSGSGNGEAYLYRLRADNSGHDILDQQSFEQIQFPDYQTGRDEVDIQRFDWHTF</sequence>
<gene>
    <name evidence="2" type="ORF">EAF07_06795</name>
</gene>
<evidence type="ECO:0000313" key="3">
    <source>
        <dbReference type="Proteomes" id="UP000279194"/>
    </source>
</evidence>
<evidence type="ECO:0000313" key="2">
    <source>
        <dbReference type="EMBL" id="RLY02796.1"/>
    </source>
</evidence>
<protein>
    <recommendedName>
        <fullName evidence="4">Lipoprotein</fullName>
    </recommendedName>
</protein>
<reference evidence="2 3" key="1">
    <citation type="submission" date="2018-10" db="EMBL/GenBank/DDBJ databases">
        <title>Streptococcus hillyeri sp. nov., isolated from equine tracheal sample.</title>
        <authorList>
            <person name="Macfadyen A.C."/>
            <person name="Waller A."/>
            <person name="Paterson G.K."/>
        </authorList>
    </citation>
    <scope>NUCLEOTIDE SEQUENCE [LARGE SCALE GENOMIC DNA]</scope>
    <source>
        <strain evidence="2 3">28462</strain>
    </source>
</reference>
<dbReference type="OrthoDB" id="2136578at2"/>
<dbReference type="RefSeq" id="WP_121835840.1">
    <property type="nucleotide sequence ID" value="NZ_CP163513.1"/>
</dbReference>
<accession>A0A3L9DMY1</accession>
<evidence type="ECO:0000256" key="1">
    <source>
        <dbReference type="SAM" id="SignalP"/>
    </source>
</evidence>
<feature type="chain" id="PRO_5039167317" description="Lipoprotein" evidence="1">
    <location>
        <begin position="23"/>
        <end position="223"/>
    </location>
</feature>
<keyword evidence="1" id="KW-0732">Signal</keyword>
<dbReference type="Proteomes" id="UP000279194">
    <property type="component" value="Unassembled WGS sequence"/>
</dbReference>
<organism evidence="2 3">
    <name type="scientific">Streptococcus hillyeri</name>
    <dbReference type="NCBI Taxonomy" id="2282420"/>
    <lineage>
        <taxon>Bacteria</taxon>
        <taxon>Bacillati</taxon>
        <taxon>Bacillota</taxon>
        <taxon>Bacilli</taxon>
        <taxon>Lactobacillales</taxon>
        <taxon>Streptococcaceae</taxon>
        <taxon>Streptococcus</taxon>
    </lineage>
</organism>
<proteinExistence type="predicted"/>